<evidence type="ECO:0000256" key="4">
    <source>
        <dbReference type="ARBA" id="ARBA00023136"/>
    </source>
</evidence>
<protein>
    <recommendedName>
        <fullName evidence="10">RagB/SusD family nutrient uptake outer membrane protein</fullName>
    </recommendedName>
</protein>
<feature type="domain" description="RagB/SusD" evidence="6">
    <location>
        <begin position="326"/>
        <end position="397"/>
    </location>
</feature>
<dbReference type="InterPro" id="IPR011990">
    <property type="entry name" value="TPR-like_helical_dom_sf"/>
</dbReference>
<evidence type="ECO:0008006" key="10">
    <source>
        <dbReference type="Google" id="ProtNLM"/>
    </source>
</evidence>
<evidence type="ECO:0000259" key="6">
    <source>
        <dbReference type="Pfam" id="PF07980"/>
    </source>
</evidence>
<keyword evidence="4" id="KW-0472">Membrane</keyword>
<dbReference type="Proteomes" id="UP000239711">
    <property type="component" value="Unassembled WGS sequence"/>
</dbReference>
<dbReference type="Gene3D" id="1.25.40.390">
    <property type="match status" value="1"/>
</dbReference>
<evidence type="ECO:0000313" key="9">
    <source>
        <dbReference type="Proteomes" id="UP000239711"/>
    </source>
</evidence>
<name>A0A2S9J4F5_9SPHI</name>
<dbReference type="AlphaFoldDB" id="A0A2S9J4F5"/>
<accession>A0A2S9J4F5</accession>
<feature type="domain" description="SusD-like N-terminal" evidence="7">
    <location>
        <begin position="21"/>
        <end position="219"/>
    </location>
</feature>
<keyword evidence="9" id="KW-1185">Reference proteome</keyword>
<evidence type="ECO:0000256" key="5">
    <source>
        <dbReference type="ARBA" id="ARBA00023237"/>
    </source>
</evidence>
<dbReference type="InterPro" id="IPR033985">
    <property type="entry name" value="SusD-like_N"/>
</dbReference>
<evidence type="ECO:0000256" key="1">
    <source>
        <dbReference type="ARBA" id="ARBA00004442"/>
    </source>
</evidence>
<comment type="similarity">
    <text evidence="2">Belongs to the SusD family.</text>
</comment>
<gene>
    <name evidence="8" type="ORF">C5745_10000</name>
</gene>
<evidence type="ECO:0000256" key="2">
    <source>
        <dbReference type="ARBA" id="ARBA00006275"/>
    </source>
</evidence>
<dbReference type="OrthoDB" id="653598at2"/>
<dbReference type="PROSITE" id="PS51257">
    <property type="entry name" value="PROKAR_LIPOPROTEIN"/>
    <property type="match status" value="1"/>
</dbReference>
<evidence type="ECO:0000259" key="7">
    <source>
        <dbReference type="Pfam" id="PF14322"/>
    </source>
</evidence>
<reference evidence="8 9" key="1">
    <citation type="submission" date="2018-02" db="EMBL/GenBank/DDBJ databases">
        <title>The draft genome of Sphingobacterium sp. 5JN-11.</title>
        <authorList>
            <person name="Liu L."/>
            <person name="Li L."/>
            <person name="Liang L."/>
            <person name="Zhang X."/>
            <person name="Wang T."/>
        </authorList>
    </citation>
    <scope>NUCLEOTIDE SEQUENCE [LARGE SCALE GENOMIC DNA]</scope>
    <source>
        <strain evidence="8 9">5JN-11</strain>
    </source>
</reference>
<comment type="caution">
    <text evidence="8">The sequence shown here is derived from an EMBL/GenBank/DDBJ whole genome shotgun (WGS) entry which is preliminary data.</text>
</comment>
<sequence length="443" mass="51270">MMKKNIILISICFLFLGCERYLDVKPDQKLATITTKDDIWALLGNENVLNSMTMQGEDMSDNYYMRFENWNAISNLAYRNRYIWDVAAEDDVSWSVLYHRVYYTNVVLEAMDDMEKLWSRVETDEIIGTALFYRSQAFFELLTLYSLPYSIDVDGSHLGIPLRTTADINVSFNRSPVKECYDKIISDLLEATDRLPSLSQFPTRPTKLASQSLLARIYLAIGDYENAFTYAGKVLQNKADLLDYNALNGTEVTPFPLFNKEVIHHTASYSTLLIPTNCIVDDALYASYGSNDQRKELFFQEENETFTFRGSYAQDLYTHFTGLSTSEVYLIYIESAIRTGQVSDGLEKLTLFLSHRYDSFDMELESKLENELLDFVMDERRKELVFRNRRWEDIRRLNLLGEEISIRRQLAENIYILEPGSLNYAVLIPIEAIAYGGIPQNNR</sequence>
<dbReference type="Gene3D" id="1.25.40.900">
    <property type="match status" value="1"/>
</dbReference>
<evidence type="ECO:0000256" key="3">
    <source>
        <dbReference type="ARBA" id="ARBA00022729"/>
    </source>
</evidence>
<evidence type="ECO:0000313" key="8">
    <source>
        <dbReference type="EMBL" id="PRD47630.1"/>
    </source>
</evidence>
<dbReference type="Gene3D" id="2.20.20.130">
    <property type="match status" value="1"/>
</dbReference>
<proteinExistence type="inferred from homology"/>
<dbReference type="RefSeq" id="WP_105716853.1">
    <property type="nucleotide sequence ID" value="NZ_PVBQ01000006.1"/>
</dbReference>
<organism evidence="8 9">
    <name type="scientific">Sphingobacterium haloxyli</name>
    <dbReference type="NCBI Taxonomy" id="2100533"/>
    <lineage>
        <taxon>Bacteria</taxon>
        <taxon>Pseudomonadati</taxon>
        <taxon>Bacteroidota</taxon>
        <taxon>Sphingobacteriia</taxon>
        <taxon>Sphingobacteriales</taxon>
        <taxon>Sphingobacteriaceae</taxon>
        <taxon>Sphingobacterium</taxon>
    </lineage>
</organism>
<keyword evidence="5" id="KW-0998">Cell outer membrane</keyword>
<comment type="subcellular location">
    <subcellularLocation>
        <location evidence="1">Cell outer membrane</location>
    </subcellularLocation>
</comment>
<dbReference type="GO" id="GO:0009279">
    <property type="term" value="C:cell outer membrane"/>
    <property type="evidence" value="ECO:0007669"/>
    <property type="project" value="UniProtKB-SubCell"/>
</dbReference>
<keyword evidence="3" id="KW-0732">Signal</keyword>
<dbReference type="Pfam" id="PF14322">
    <property type="entry name" value="SusD-like_3"/>
    <property type="match status" value="1"/>
</dbReference>
<dbReference type="SUPFAM" id="SSF48452">
    <property type="entry name" value="TPR-like"/>
    <property type="match status" value="1"/>
</dbReference>
<dbReference type="Pfam" id="PF07980">
    <property type="entry name" value="SusD_RagB"/>
    <property type="match status" value="1"/>
</dbReference>
<dbReference type="InterPro" id="IPR012944">
    <property type="entry name" value="SusD_RagB_dom"/>
</dbReference>
<dbReference type="EMBL" id="PVBQ01000006">
    <property type="protein sequence ID" value="PRD47630.1"/>
    <property type="molecule type" value="Genomic_DNA"/>
</dbReference>